<feature type="non-terminal residue" evidence="2">
    <location>
        <position position="1"/>
    </location>
</feature>
<evidence type="ECO:0000313" key="3">
    <source>
        <dbReference type="Proteomes" id="UP001140091"/>
    </source>
</evidence>
<dbReference type="PANTHER" id="PTHR28106:SF1">
    <property type="entry name" value="MITOCHONDRIAL ATPASE COMPLEX SUBUNIT ATP10"/>
    <property type="match status" value="1"/>
</dbReference>
<accession>A0A9W8JHF6</accession>
<evidence type="ECO:0000256" key="1">
    <source>
        <dbReference type="SAM" id="MobiDB-lite"/>
    </source>
</evidence>
<proteinExistence type="predicted"/>
<feature type="compositionally biased region" description="Polar residues" evidence="1">
    <location>
        <begin position="183"/>
        <end position="192"/>
    </location>
</feature>
<dbReference type="InterPro" id="IPR007849">
    <property type="entry name" value="ATP10"/>
</dbReference>
<comment type="caution">
    <text evidence="2">The sequence shown here is derived from an EMBL/GenBank/DDBJ whole genome shotgun (WGS) entry which is preliminary data.</text>
</comment>
<dbReference type="OrthoDB" id="17089at2759"/>
<sequence length="198" mass="22247">MTRRHGGKTWIAPKVLIRDDKSLYLPNISGKSLLDKSTKNTTEICFGKITVLAMLSTRMSEMHAQGFVEPTHNRFSSHPQYQYVQVNLQENLLKAFLVNLFLGKLRQHIPPELHENYLVSTQNMEYVREAMGMTNSKVGYVYLIDENLRIRWAGCADPEPEEIQALESCTGVLLKRLERKAGSGQQSASTPPVTGGGP</sequence>
<name>A0A9W8JHF6_9AGAR</name>
<organism evidence="2 3">
    <name type="scientific">Candolleomyces eurysporus</name>
    <dbReference type="NCBI Taxonomy" id="2828524"/>
    <lineage>
        <taxon>Eukaryota</taxon>
        <taxon>Fungi</taxon>
        <taxon>Dikarya</taxon>
        <taxon>Basidiomycota</taxon>
        <taxon>Agaricomycotina</taxon>
        <taxon>Agaricomycetes</taxon>
        <taxon>Agaricomycetidae</taxon>
        <taxon>Agaricales</taxon>
        <taxon>Agaricineae</taxon>
        <taxon>Psathyrellaceae</taxon>
        <taxon>Candolleomyces</taxon>
    </lineage>
</organism>
<reference evidence="2" key="1">
    <citation type="submission" date="2022-06" db="EMBL/GenBank/DDBJ databases">
        <title>Genome Sequence of Candolleomyces eurysporus.</title>
        <authorList>
            <person name="Buettner E."/>
        </authorList>
    </citation>
    <scope>NUCLEOTIDE SEQUENCE</scope>
    <source>
        <strain evidence="2">VTCC 930004</strain>
    </source>
</reference>
<dbReference type="Proteomes" id="UP001140091">
    <property type="component" value="Unassembled WGS sequence"/>
</dbReference>
<dbReference type="EMBL" id="JANBPK010000725">
    <property type="protein sequence ID" value="KAJ2934159.1"/>
    <property type="molecule type" value="Genomic_DNA"/>
</dbReference>
<feature type="region of interest" description="Disordered" evidence="1">
    <location>
        <begin position="179"/>
        <end position="198"/>
    </location>
</feature>
<protein>
    <recommendedName>
        <fullName evidence="4">Mitochondrial ATPase complex subunit ATP10</fullName>
    </recommendedName>
</protein>
<keyword evidence="3" id="KW-1185">Reference proteome</keyword>
<dbReference type="GO" id="GO:0005743">
    <property type="term" value="C:mitochondrial inner membrane"/>
    <property type="evidence" value="ECO:0007669"/>
    <property type="project" value="TreeGrafter"/>
</dbReference>
<gene>
    <name evidence="2" type="ORF">H1R20_g2921</name>
</gene>
<dbReference type="AlphaFoldDB" id="A0A9W8JHF6"/>
<evidence type="ECO:0008006" key="4">
    <source>
        <dbReference type="Google" id="ProtNLM"/>
    </source>
</evidence>
<evidence type="ECO:0000313" key="2">
    <source>
        <dbReference type="EMBL" id="KAJ2934159.1"/>
    </source>
</evidence>
<dbReference type="Pfam" id="PF05176">
    <property type="entry name" value="ATP-synt_10"/>
    <property type="match status" value="1"/>
</dbReference>
<dbReference type="GO" id="GO:0033615">
    <property type="term" value="P:mitochondrial proton-transporting ATP synthase complex assembly"/>
    <property type="evidence" value="ECO:0007669"/>
    <property type="project" value="TreeGrafter"/>
</dbReference>
<dbReference type="PANTHER" id="PTHR28106">
    <property type="entry name" value="MITOCHONDRIAL ATPASE COMPLEX SUBUNIT ATP10"/>
    <property type="match status" value="1"/>
</dbReference>